<dbReference type="InterPro" id="IPR050441">
    <property type="entry name" value="RBM"/>
</dbReference>
<dbReference type="InterPro" id="IPR035979">
    <property type="entry name" value="RBD_domain_sf"/>
</dbReference>
<dbReference type="Gene3D" id="3.30.70.330">
    <property type="match status" value="1"/>
</dbReference>
<evidence type="ECO:0000256" key="1">
    <source>
        <dbReference type="ARBA" id="ARBA00022884"/>
    </source>
</evidence>
<accession>A0A8C1GS36</accession>
<evidence type="ECO:0000256" key="3">
    <source>
        <dbReference type="SAM" id="MobiDB-lite"/>
    </source>
</evidence>
<dbReference type="Proteomes" id="UP000694427">
    <property type="component" value="Unplaced"/>
</dbReference>
<evidence type="ECO:0000313" key="5">
    <source>
        <dbReference type="Ensembl" id="ENSCCRP00010012955.1"/>
    </source>
</evidence>
<dbReference type="PANTHER" id="PTHR48034">
    <property type="entry name" value="TRANSFORMER-2 SEX-DETERMINING PROTEIN-RELATED"/>
    <property type="match status" value="1"/>
</dbReference>
<dbReference type="GO" id="GO:0003723">
    <property type="term" value="F:RNA binding"/>
    <property type="evidence" value="ECO:0007669"/>
    <property type="project" value="UniProtKB-UniRule"/>
</dbReference>
<feature type="compositionally biased region" description="Basic residues" evidence="3">
    <location>
        <begin position="72"/>
        <end position="86"/>
    </location>
</feature>
<evidence type="ECO:0000256" key="2">
    <source>
        <dbReference type="PROSITE-ProRule" id="PRU00176"/>
    </source>
</evidence>
<dbReference type="Pfam" id="PF00076">
    <property type="entry name" value="RRM_1"/>
    <property type="match status" value="1"/>
</dbReference>
<name>A0A8C1GS36_CYPCA</name>
<dbReference type="AlphaFoldDB" id="A0A8C1GS36"/>
<dbReference type="Ensembl" id="ENSCCRT00015008034.1">
    <property type="protein sequence ID" value="ENSCCRP00015007712.1"/>
    <property type="gene ID" value="ENSCCRG00015003866.1"/>
</dbReference>
<keyword evidence="1 2" id="KW-0694">RNA-binding</keyword>
<feature type="region of interest" description="Disordered" evidence="3">
    <location>
        <begin position="64"/>
        <end position="93"/>
    </location>
</feature>
<dbReference type="InterPro" id="IPR012677">
    <property type="entry name" value="Nucleotide-bd_a/b_plait_sf"/>
</dbReference>
<dbReference type="SUPFAM" id="SSF54928">
    <property type="entry name" value="RNA-binding domain, RBD"/>
    <property type="match status" value="1"/>
</dbReference>
<evidence type="ECO:0000313" key="6">
    <source>
        <dbReference type="Proteomes" id="UP000694427"/>
    </source>
</evidence>
<sequence length="93" mass="10957">MARYMRPPNTSLFIRNISDDSRPEDLRREFGRYGPIVDVYVPVDFYSRRPRGFAYVQYPLGPKLESRPRSDQRKRKRLKVIGHRHPQVLLGGG</sequence>
<organism evidence="5 6">
    <name type="scientific">Cyprinus carpio</name>
    <name type="common">Common carp</name>
    <dbReference type="NCBI Taxonomy" id="7962"/>
    <lineage>
        <taxon>Eukaryota</taxon>
        <taxon>Metazoa</taxon>
        <taxon>Chordata</taxon>
        <taxon>Craniata</taxon>
        <taxon>Vertebrata</taxon>
        <taxon>Euteleostomi</taxon>
        <taxon>Actinopterygii</taxon>
        <taxon>Neopterygii</taxon>
        <taxon>Teleostei</taxon>
        <taxon>Ostariophysi</taxon>
        <taxon>Cypriniformes</taxon>
        <taxon>Cyprinidae</taxon>
        <taxon>Cyprininae</taxon>
        <taxon>Cyprinus</taxon>
    </lineage>
</organism>
<dbReference type="PROSITE" id="PS50102">
    <property type="entry name" value="RRM"/>
    <property type="match status" value="1"/>
</dbReference>
<dbReference type="Proteomes" id="UP000694700">
    <property type="component" value="Unplaced"/>
</dbReference>
<dbReference type="Ensembl" id="ENSCCRT00010014093.1">
    <property type="protein sequence ID" value="ENSCCRP00010012955.1"/>
    <property type="gene ID" value="ENSCCRG00010005493.1"/>
</dbReference>
<dbReference type="SMART" id="SM00360">
    <property type="entry name" value="RRM"/>
    <property type="match status" value="1"/>
</dbReference>
<protein>
    <submittedName>
        <fullName evidence="5">Serine and arginine rich splicing factor 12</fullName>
    </submittedName>
</protein>
<proteinExistence type="predicted"/>
<evidence type="ECO:0000259" key="4">
    <source>
        <dbReference type="PROSITE" id="PS50102"/>
    </source>
</evidence>
<reference evidence="5" key="1">
    <citation type="submission" date="2025-05" db="UniProtKB">
        <authorList>
            <consortium name="Ensembl"/>
        </authorList>
    </citation>
    <scope>IDENTIFICATION</scope>
</reference>
<keyword evidence="6" id="KW-1185">Reference proteome</keyword>
<feature type="domain" description="RRM" evidence="4">
    <location>
        <begin position="10"/>
        <end position="58"/>
    </location>
</feature>
<dbReference type="InterPro" id="IPR000504">
    <property type="entry name" value="RRM_dom"/>
</dbReference>